<keyword evidence="5" id="KW-0443">Lipid metabolism</keyword>
<dbReference type="Pfam" id="PF13174">
    <property type="entry name" value="TPR_6"/>
    <property type="match status" value="1"/>
</dbReference>
<proteinExistence type="inferred from homology"/>
<dbReference type="SUPFAM" id="SSF48452">
    <property type="entry name" value="TPR-like"/>
    <property type="match status" value="1"/>
</dbReference>
<dbReference type="AlphaFoldDB" id="A0A8C6TR05"/>
<dbReference type="InterPro" id="IPR019734">
    <property type="entry name" value="TPR_rpt"/>
</dbReference>
<dbReference type="Proteomes" id="UP000694523">
    <property type="component" value="Unplaced"/>
</dbReference>
<dbReference type="PANTHER" id="PTHR31859:SF4">
    <property type="entry name" value="TETRATRICOPEPTIDE REPEAT PROTEIN 39B"/>
    <property type="match status" value="1"/>
</dbReference>
<reference evidence="6" key="2">
    <citation type="submission" date="2025-09" db="UniProtKB">
        <authorList>
            <consortium name="Ensembl"/>
        </authorList>
    </citation>
    <scope>IDENTIFICATION</scope>
</reference>
<evidence type="ECO:0000313" key="7">
    <source>
        <dbReference type="Proteomes" id="UP000694523"/>
    </source>
</evidence>
<name>A0A8C6TR05_9GOBI</name>
<keyword evidence="4" id="KW-0802">TPR repeat</keyword>
<accession>A0A8C6TR05</accession>
<dbReference type="Pfam" id="PF10300">
    <property type="entry name" value="Iml2-TPR_39"/>
    <property type="match status" value="1"/>
</dbReference>
<dbReference type="InterPro" id="IPR019412">
    <property type="entry name" value="IML2/TPR_39"/>
</dbReference>
<dbReference type="InterPro" id="IPR011990">
    <property type="entry name" value="TPR-like_helical_dom_sf"/>
</dbReference>
<evidence type="ECO:0000256" key="2">
    <source>
        <dbReference type="ARBA" id="ARBA00015483"/>
    </source>
</evidence>
<sequence>METNVDSSLEQVDITYSETGKKEQMDLTTALKECANALGFFLNNRFAHALALLKPWKEQSMYHAMGYSSILVMQAGMTFEAKDMDIAMTSLREALQTCQRFRKKTGLVETLSNFWYRQPSDNLTEEELHAELCYAEVLLQKAALTFLDESLISFIKGGMRIRNSYQIYKDCQAMISTRKDMENLESTHVHFKSGVSMGIGSFNLMLSLLPSRVLRLMEFLGFSGDRELGLSELREGAASNSLRSILCTLTLMMFHLYISVILGTGEGNLTESESLLEPYAKKFPNGALILFYKARIALLKGDFTLAQEKFLSCIAAQEEWRQIHHLCYWELMWAYSFEQNWTEAYRYADLLCKESKWSQAIYTFQKAAILSMLPEEEVTKMGENVVELFRQVDGLRLRIAGKSIPTEKFAAKKADRYNASNPVELVVPGLEMMYVWNGFTVVGKRPELTESILTTLNTAEQKLKDSQTPTEYHLDDQCVVQLLKGLCLRELGLLDQAEQCFNQVISSESDIKFNNYLVPFTMYELGLLYKQRGDFDKAIEIMQNVKTNYKDYNMESRLHFRLHAALNTMGTFTAKLPPSRTPA</sequence>
<evidence type="ECO:0000256" key="5">
    <source>
        <dbReference type="ARBA" id="ARBA00023098"/>
    </source>
</evidence>
<dbReference type="SMART" id="SM00028">
    <property type="entry name" value="TPR"/>
    <property type="match status" value="3"/>
</dbReference>
<evidence type="ECO:0000313" key="6">
    <source>
        <dbReference type="Ensembl" id="ENSNMLP00000022990.1"/>
    </source>
</evidence>
<keyword evidence="7" id="KW-1185">Reference proteome</keyword>
<evidence type="ECO:0000256" key="3">
    <source>
        <dbReference type="ARBA" id="ARBA00022737"/>
    </source>
</evidence>
<organism evidence="6 7">
    <name type="scientific">Neogobius melanostomus</name>
    <name type="common">round goby</name>
    <dbReference type="NCBI Taxonomy" id="47308"/>
    <lineage>
        <taxon>Eukaryota</taxon>
        <taxon>Metazoa</taxon>
        <taxon>Chordata</taxon>
        <taxon>Craniata</taxon>
        <taxon>Vertebrata</taxon>
        <taxon>Euteleostomi</taxon>
        <taxon>Actinopterygii</taxon>
        <taxon>Neopterygii</taxon>
        <taxon>Teleostei</taxon>
        <taxon>Neoteleostei</taxon>
        <taxon>Acanthomorphata</taxon>
        <taxon>Gobiaria</taxon>
        <taxon>Gobiiformes</taxon>
        <taxon>Gobioidei</taxon>
        <taxon>Gobiidae</taxon>
        <taxon>Benthophilinae</taxon>
        <taxon>Neogobiini</taxon>
        <taxon>Neogobius</taxon>
    </lineage>
</organism>
<reference evidence="6" key="1">
    <citation type="submission" date="2025-08" db="UniProtKB">
        <authorList>
            <consortium name="Ensembl"/>
        </authorList>
    </citation>
    <scope>IDENTIFICATION</scope>
</reference>
<dbReference type="GO" id="GO:0006629">
    <property type="term" value="P:lipid metabolic process"/>
    <property type="evidence" value="ECO:0007669"/>
    <property type="project" value="UniProtKB-KW"/>
</dbReference>
<dbReference type="Gene3D" id="1.25.40.10">
    <property type="entry name" value="Tetratricopeptide repeat domain"/>
    <property type="match status" value="2"/>
</dbReference>
<dbReference type="Ensembl" id="ENSNMLT00000025740.1">
    <property type="protein sequence ID" value="ENSNMLP00000022990.1"/>
    <property type="gene ID" value="ENSNMLG00000014794.1"/>
</dbReference>
<evidence type="ECO:0000256" key="1">
    <source>
        <dbReference type="ARBA" id="ARBA00006400"/>
    </source>
</evidence>
<keyword evidence="3" id="KW-0677">Repeat</keyword>
<evidence type="ECO:0000256" key="4">
    <source>
        <dbReference type="ARBA" id="ARBA00022803"/>
    </source>
</evidence>
<protein>
    <recommendedName>
        <fullName evidence="2">Tetratricopeptide repeat protein 39B</fullName>
    </recommendedName>
</protein>
<comment type="similarity">
    <text evidence="1">Belongs to the TTC39 family.</text>
</comment>
<dbReference type="PANTHER" id="PTHR31859">
    <property type="entry name" value="TETRATRICOPEPTIDE REPEAT PROTEIN 39 FAMILY MEMBER"/>
    <property type="match status" value="1"/>
</dbReference>